<name>A0ABR2VE73_9PEZI</name>
<dbReference type="EMBL" id="JARVKF010000024">
    <property type="protein sequence ID" value="KAK9425116.1"/>
    <property type="molecule type" value="Genomic_DNA"/>
</dbReference>
<feature type="region of interest" description="Disordered" evidence="1">
    <location>
        <begin position="23"/>
        <end position="43"/>
    </location>
</feature>
<comment type="caution">
    <text evidence="2">The sequence shown here is derived from an EMBL/GenBank/DDBJ whole genome shotgun (WGS) entry which is preliminary data.</text>
</comment>
<proteinExistence type="predicted"/>
<evidence type="ECO:0000256" key="1">
    <source>
        <dbReference type="SAM" id="MobiDB-lite"/>
    </source>
</evidence>
<keyword evidence="3" id="KW-1185">Reference proteome</keyword>
<evidence type="ECO:0000313" key="3">
    <source>
        <dbReference type="Proteomes" id="UP001408356"/>
    </source>
</evidence>
<sequence>MDDWLTPQSIAGLEMAVLAGPWASKNRGQGFGEPVITGTARTGAEPGKTALKWESGMLSSIECGGMGRDVDDNAGAVLGSREAARDG</sequence>
<protein>
    <submittedName>
        <fullName evidence="2">Uncharacterized protein</fullName>
    </submittedName>
</protein>
<reference evidence="2 3" key="1">
    <citation type="journal article" date="2024" name="J. Plant Pathol.">
        <title>Sequence and assembly of the genome of Seiridium unicorne, isolate CBS 538.82, causal agent of cypress canker disease.</title>
        <authorList>
            <person name="Scali E."/>
            <person name="Rocca G.D."/>
            <person name="Danti R."/>
            <person name="Garbelotto M."/>
            <person name="Barberini S."/>
            <person name="Baroncelli R."/>
            <person name="Emiliani G."/>
        </authorList>
    </citation>
    <scope>NUCLEOTIDE SEQUENCE [LARGE SCALE GENOMIC DNA]</scope>
    <source>
        <strain evidence="2 3">BM-138-508</strain>
    </source>
</reference>
<accession>A0ABR2VE73</accession>
<organism evidence="2 3">
    <name type="scientific">Seiridium unicorne</name>
    <dbReference type="NCBI Taxonomy" id="138068"/>
    <lineage>
        <taxon>Eukaryota</taxon>
        <taxon>Fungi</taxon>
        <taxon>Dikarya</taxon>
        <taxon>Ascomycota</taxon>
        <taxon>Pezizomycotina</taxon>
        <taxon>Sordariomycetes</taxon>
        <taxon>Xylariomycetidae</taxon>
        <taxon>Amphisphaeriales</taxon>
        <taxon>Sporocadaceae</taxon>
        <taxon>Seiridium</taxon>
    </lineage>
</organism>
<dbReference type="Proteomes" id="UP001408356">
    <property type="component" value="Unassembled WGS sequence"/>
</dbReference>
<gene>
    <name evidence="2" type="ORF">SUNI508_03256</name>
</gene>
<evidence type="ECO:0000313" key="2">
    <source>
        <dbReference type="EMBL" id="KAK9425116.1"/>
    </source>
</evidence>